<dbReference type="Proteomes" id="UP000218775">
    <property type="component" value="Unassembled WGS sequence"/>
</dbReference>
<dbReference type="GO" id="GO:0005829">
    <property type="term" value="C:cytosol"/>
    <property type="evidence" value="ECO:0007669"/>
    <property type="project" value="TreeGrafter"/>
</dbReference>
<evidence type="ECO:0000313" key="2">
    <source>
        <dbReference type="EMBL" id="PCI75741.1"/>
    </source>
</evidence>
<dbReference type="GO" id="GO:0003677">
    <property type="term" value="F:DNA binding"/>
    <property type="evidence" value="ECO:0007669"/>
    <property type="project" value="InterPro"/>
</dbReference>
<proteinExistence type="predicted"/>
<accession>A0A2A4X079</accession>
<evidence type="ECO:0000259" key="1">
    <source>
        <dbReference type="SMART" id="SM00479"/>
    </source>
</evidence>
<dbReference type="InterPro" id="IPR012337">
    <property type="entry name" value="RNaseH-like_sf"/>
</dbReference>
<gene>
    <name evidence="2" type="ORF">COB21_05295</name>
</gene>
<dbReference type="InterPro" id="IPR024530">
    <property type="entry name" value="QSregVF_b"/>
</dbReference>
<dbReference type="FunFam" id="3.30.420.10:FF:000045">
    <property type="entry name" value="3'-5' exonuclease DinG"/>
    <property type="match status" value="1"/>
</dbReference>
<evidence type="ECO:0000313" key="3">
    <source>
        <dbReference type="Proteomes" id="UP000218775"/>
    </source>
</evidence>
<dbReference type="SMART" id="SM00479">
    <property type="entry name" value="EXOIII"/>
    <property type="match status" value="1"/>
</dbReference>
<dbReference type="NCBIfam" id="NF004964">
    <property type="entry name" value="PRK06310.1"/>
    <property type="match status" value="1"/>
</dbReference>
<organism evidence="2 3">
    <name type="scientific">Aerophobetes bacterium</name>
    <dbReference type="NCBI Taxonomy" id="2030807"/>
    <lineage>
        <taxon>Bacteria</taxon>
        <taxon>Candidatus Aerophobota</taxon>
    </lineage>
</organism>
<dbReference type="SUPFAM" id="SSF53098">
    <property type="entry name" value="Ribonuclease H-like"/>
    <property type="match status" value="1"/>
</dbReference>
<dbReference type="InterPro" id="IPR013520">
    <property type="entry name" value="Ribonucl_H"/>
</dbReference>
<dbReference type="Gene3D" id="3.30.420.10">
    <property type="entry name" value="Ribonuclease H-like superfamily/Ribonuclease H"/>
    <property type="match status" value="1"/>
</dbReference>
<dbReference type="EMBL" id="NVUK01000041">
    <property type="protein sequence ID" value="PCI75741.1"/>
    <property type="molecule type" value="Genomic_DNA"/>
</dbReference>
<dbReference type="InterPro" id="IPR036397">
    <property type="entry name" value="RNaseH_sf"/>
</dbReference>
<dbReference type="Pfam" id="PF12843">
    <property type="entry name" value="QSregVF_b"/>
    <property type="match status" value="1"/>
</dbReference>
<dbReference type="PANTHER" id="PTHR30231:SF41">
    <property type="entry name" value="DNA POLYMERASE III SUBUNIT EPSILON"/>
    <property type="match status" value="1"/>
</dbReference>
<dbReference type="CDD" id="cd06127">
    <property type="entry name" value="DEDDh"/>
    <property type="match status" value="1"/>
</dbReference>
<feature type="domain" description="Exonuclease" evidence="1">
    <location>
        <begin position="8"/>
        <end position="175"/>
    </location>
</feature>
<protein>
    <submittedName>
        <fullName evidence="2">DNA polymerase III subunit epsilon</fullName>
    </submittedName>
</protein>
<dbReference type="Pfam" id="PF00929">
    <property type="entry name" value="RNase_T"/>
    <property type="match status" value="1"/>
</dbReference>
<dbReference type="AlphaFoldDB" id="A0A2A4X079"/>
<dbReference type="NCBIfam" id="TIGR00573">
    <property type="entry name" value="dnaq"/>
    <property type="match status" value="1"/>
</dbReference>
<dbReference type="GO" id="GO:0003887">
    <property type="term" value="F:DNA-directed DNA polymerase activity"/>
    <property type="evidence" value="ECO:0007669"/>
    <property type="project" value="InterPro"/>
</dbReference>
<dbReference type="GO" id="GO:0045004">
    <property type="term" value="P:DNA replication proofreading"/>
    <property type="evidence" value="ECO:0007669"/>
    <property type="project" value="TreeGrafter"/>
</dbReference>
<dbReference type="GO" id="GO:0008408">
    <property type="term" value="F:3'-5' exonuclease activity"/>
    <property type="evidence" value="ECO:0007669"/>
    <property type="project" value="TreeGrafter"/>
</dbReference>
<name>A0A2A4X079_UNCAE</name>
<comment type="caution">
    <text evidence="2">The sequence shown here is derived from an EMBL/GenBank/DDBJ whole genome shotgun (WGS) entry which is preliminary data.</text>
</comment>
<dbReference type="PANTHER" id="PTHR30231">
    <property type="entry name" value="DNA POLYMERASE III SUBUNIT EPSILON"/>
    <property type="match status" value="1"/>
</dbReference>
<dbReference type="InterPro" id="IPR006054">
    <property type="entry name" value="DnaQ"/>
</dbReference>
<reference evidence="3" key="1">
    <citation type="submission" date="2017-08" db="EMBL/GenBank/DDBJ databases">
        <title>A dynamic microbial community with high functional redundancy inhabits the cold, oxic subseafloor aquifer.</title>
        <authorList>
            <person name="Tully B.J."/>
            <person name="Wheat C.G."/>
            <person name="Glazer B.T."/>
            <person name="Huber J.A."/>
        </authorList>
    </citation>
    <scope>NUCLEOTIDE SEQUENCE [LARGE SCALE GENOMIC DNA]</scope>
</reference>
<sequence length="251" mass="28786">MGIMLNDTFVCLDCETTGLDRENDHIIEIALVKFTFKEVLHQQQTLIDPRRLIPAESVAIHHISQDMIKGQPLVQDTLPQYLSQLDGAILVGHKIDFDIDMIANAAKTHLIPTTIQKIPSIDTLRLARLYGESETNSLEGLQNHFSFPKRVLHRAMEDVLLNIEIFKKLVDILGFDSGASIMKRLQKPIFMKKMPLGKHKGLPFKDVPLNYLKWASFQKFDNDLLFSIKTELKNRRKHPSFDQNSNPFQDL</sequence>